<sequence>IPVPIGPALPRRDSPPSFQRYARLMLILFKPWRSAADLRARGQSWEHAFEEFKAHCRPEYTKIMDNMQLLHECKDSRDDH</sequence>
<feature type="non-terminal residue" evidence="1">
    <location>
        <position position="80"/>
    </location>
</feature>
<dbReference type="STRING" id="1314781.A0A165LAF3"/>
<dbReference type="AlphaFoldDB" id="A0A165LAF3"/>
<organism evidence="1 2">
    <name type="scientific">Exidia glandulosa HHB12029</name>
    <dbReference type="NCBI Taxonomy" id="1314781"/>
    <lineage>
        <taxon>Eukaryota</taxon>
        <taxon>Fungi</taxon>
        <taxon>Dikarya</taxon>
        <taxon>Basidiomycota</taxon>
        <taxon>Agaricomycotina</taxon>
        <taxon>Agaricomycetes</taxon>
        <taxon>Auriculariales</taxon>
        <taxon>Exidiaceae</taxon>
        <taxon>Exidia</taxon>
    </lineage>
</organism>
<protein>
    <submittedName>
        <fullName evidence="1">Uncharacterized protein</fullName>
    </submittedName>
</protein>
<dbReference type="OrthoDB" id="3050185at2759"/>
<dbReference type="InParanoid" id="A0A165LAF3"/>
<feature type="non-terminal residue" evidence="1">
    <location>
        <position position="1"/>
    </location>
</feature>
<gene>
    <name evidence="1" type="ORF">EXIGLDRAFT_579934</name>
</gene>
<dbReference type="EMBL" id="KV425928">
    <property type="protein sequence ID" value="KZV97593.1"/>
    <property type="molecule type" value="Genomic_DNA"/>
</dbReference>
<dbReference type="Proteomes" id="UP000077266">
    <property type="component" value="Unassembled WGS sequence"/>
</dbReference>
<keyword evidence="2" id="KW-1185">Reference proteome</keyword>
<evidence type="ECO:0000313" key="2">
    <source>
        <dbReference type="Proteomes" id="UP000077266"/>
    </source>
</evidence>
<reference evidence="1 2" key="1">
    <citation type="journal article" date="2016" name="Mol. Biol. Evol.">
        <title>Comparative Genomics of Early-Diverging Mushroom-Forming Fungi Provides Insights into the Origins of Lignocellulose Decay Capabilities.</title>
        <authorList>
            <person name="Nagy L.G."/>
            <person name="Riley R."/>
            <person name="Tritt A."/>
            <person name="Adam C."/>
            <person name="Daum C."/>
            <person name="Floudas D."/>
            <person name="Sun H."/>
            <person name="Yadav J.S."/>
            <person name="Pangilinan J."/>
            <person name="Larsson K.H."/>
            <person name="Matsuura K."/>
            <person name="Barry K."/>
            <person name="Labutti K."/>
            <person name="Kuo R."/>
            <person name="Ohm R.A."/>
            <person name="Bhattacharya S.S."/>
            <person name="Shirouzu T."/>
            <person name="Yoshinaga Y."/>
            <person name="Martin F.M."/>
            <person name="Grigoriev I.V."/>
            <person name="Hibbett D.S."/>
        </authorList>
    </citation>
    <scope>NUCLEOTIDE SEQUENCE [LARGE SCALE GENOMIC DNA]</scope>
    <source>
        <strain evidence="1 2">HHB12029</strain>
    </source>
</reference>
<accession>A0A165LAF3</accession>
<evidence type="ECO:0000313" key="1">
    <source>
        <dbReference type="EMBL" id="KZV97593.1"/>
    </source>
</evidence>
<proteinExistence type="predicted"/>
<name>A0A165LAF3_EXIGL</name>